<feature type="region of interest" description="Disordered" evidence="5">
    <location>
        <begin position="238"/>
        <end position="272"/>
    </location>
</feature>
<evidence type="ECO:0000256" key="3">
    <source>
        <dbReference type="ARBA" id="ARBA00022989"/>
    </source>
</evidence>
<evidence type="ECO:0000313" key="8">
    <source>
        <dbReference type="Proteomes" id="UP000019118"/>
    </source>
</evidence>
<keyword evidence="2 6" id="KW-0812">Transmembrane</keyword>
<protein>
    <submittedName>
        <fullName evidence="7">Uncharacterized protein</fullName>
    </submittedName>
</protein>
<feature type="transmembrane region" description="Helical" evidence="6">
    <location>
        <begin position="401"/>
        <end position="423"/>
    </location>
</feature>
<comment type="subcellular location">
    <subcellularLocation>
        <location evidence="1">Membrane</location>
        <topology evidence="1">Multi-pass membrane protein</topology>
    </subcellularLocation>
</comment>
<evidence type="ECO:0000256" key="5">
    <source>
        <dbReference type="SAM" id="MobiDB-lite"/>
    </source>
</evidence>
<evidence type="ECO:0000256" key="4">
    <source>
        <dbReference type="ARBA" id="ARBA00023136"/>
    </source>
</evidence>
<evidence type="ECO:0000256" key="6">
    <source>
        <dbReference type="SAM" id="Phobius"/>
    </source>
</evidence>
<keyword evidence="8" id="KW-1185">Reference proteome</keyword>
<keyword evidence="3 6" id="KW-1133">Transmembrane helix</keyword>
<reference evidence="7" key="2">
    <citation type="submission" date="2024-08" db="UniProtKB">
        <authorList>
            <consortium name="EnsemblMetazoa"/>
        </authorList>
    </citation>
    <scope>IDENTIFICATION</scope>
</reference>
<keyword evidence="4 6" id="KW-0472">Membrane</keyword>
<feature type="compositionally biased region" description="Polar residues" evidence="5">
    <location>
        <begin position="252"/>
        <end position="269"/>
    </location>
</feature>
<dbReference type="Pfam" id="PF02535">
    <property type="entry name" value="Zip"/>
    <property type="match status" value="1"/>
</dbReference>
<reference evidence="8" key="1">
    <citation type="journal article" date="2013" name="Genome Biol.">
        <title>Draft genome of the mountain pine beetle, Dendroctonus ponderosae Hopkins, a major forest pest.</title>
        <authorList>
            <person name="Keeling C.I."/>
            <person name="Yuen M.M."/>
            <person name="Liao N.Y."/>
            <person name="Docking T.R."/>
            <person name="Chan S.K."/>
            <person name="Taylor G.A."/>
            <person name="Palmquist D.L."/>
            <person name="Jackman S.D."/>
            <person name="Nguyen A."/>
            <person name="Li M."/>
            <person name="Henderson H."/>
            <person name="Janes J.K."/>
            <person name="Zhao Y."/>
            <person name="Pandoh P."/>
            <person name="Moore R."/>
            <person name="Sperling F.A."/>
            <person name="Huber D.P."/>
            <person name="Birol I."/>
            <person name="Jones S.J."/>
            <person name="Bohlmann J."/>
        </authorList>
    </citation>
    <scope>NUCLEOTIDE SEQUENCE</scope>
</reference>
<name>A0AAR5PTT6_DENPD</name>
<sequence length="474" mass="54467">MDLTSTKICVGILFGFWRFFWGILPVKLDRYLRKWEEASSDSKTFINEKRHQQVTCYVALTQSFGGGVLFATCFLHMMKELFISVEEIKAKWELSNNEYPISQVIIAFGFFSIYFLEEFTHWMVNKGKKRQCTKMYVGKVSRFVPKIEVKLLQLKTFLNNFLLRVSNNPNYTYRLRCFVIFQVANVITKQKAPVPTSAKSTQSLRSSKVSPMKTIATIEEWELNQKNKPESEFEFDEELSPTTEKEEKPGNFLTSPCTSEKSMNRTYSGRSRHSIKEEINRANIALIQEEQLSLTDEETMKDQEQLMRCVLTIAALSLHTLLEGLSIGIQKFKYEIWYLFIAVSIHSASILFCMGVELILAQTRIRFIVLQMAALALASPVGILLGLLVSGESSMKTFGMSVAGVIVEGFSAGTILYITFFEVLNRERERRVYRLRRGLCIVGGFVIMALLQYSETRSDKHKILQYNNYNKTVS</sequence>
<dbReference type="InterPro" id="IPR003689">
    <property type="entry name" value="ZIP"/>
</dbReference>
<evidence type="ECO:0000256" key="1">
    <source>
        <dbReference type="ARBA" id="ARBA00004141"/>
    </source>
</evidence>
<organism evidence="7 8">
    <name type="scientific">Dendroctonus ponderosae</name>
    <name type="common">Mountain pine beetle</name>
    <dbReference type="NCBI Taxonomy" id="77166"/>
    <lineage>
        <taxon>Eukaryota</taxon>
        <taxon>Metazoa</taxon>
        <taxon>Ecdysozoa</taxon>
        <taxon>Arthropoda</taxon>
        <taxon>Hexapoda</taxon>
        <taxon>Insecta</taxon>
        <taxon>Pterygota</taxon>
        <taxon>Neoptera</taxon>
        <taxon>Endopterygota</taxon>
        <taxon>Coleoptera</taxon>
        <taxon>Polyphaga</taxon>
        <taxon>Cucujiformia</taxon>
        <taxon>Curculionidae</taxon>
        <taxon>Scolytinae</taxon>
        <taxon>Dendroctonus</taxon>
    </lineage>
</organism>
<feature type="transmembrane region" description="Helical" evidence="6">
    <location>
        <begin position="6"/>
        <end position="24"/>
    </location>
</feature>
<feature type="transmembrane region" description="Helical" evidence="6">
    <location>
        <begin position="98"/>
        <end position="116"/>
    </location>
</feature>
<proteinExistence type="predicted"/>
<evidence type="ECO:0000313" key="7">
    <source>
        <dbReference type="EnsemblMetazoa" id="XP_019764357.1"/>
    </source>
</evidence>
<feature type="transmembrane region" description="Helical" evidence="6">
    <location>
        <begin position="336"/>
        <end position="360"/>
    </location>
</feature>
<dbReference type="AlphaFoldDB" id="A0AAR5PTT6"/>
<dbReference type="PANTHER" id="PTHR11040">
    <property type="entry name" value="ZINC/IRON TRANSPORTER"/>
    <property type="match status" value="1"/>
</dbReference>
<dbReference type="Proteomes" id="UP000019118">
    <property type="component" value="Unassembled WGS sequence"/>
</dbReference>
<feature type="transmembrane region" description="Helical" evidence="6">
    <location>
        <begin position="54"/>
        <end position="78"/>
    </location>
</feature>
<dbReference type="EnsemblMetazoa" id="XM_019908798.1">
    <property type="protein sequence ID" value="XP_019764357.1"/>
    <property type="gene ID" value="LOC109540432"/>
</dbReference>
<accession>A0AAR5PTT6</accession>
<feature type="transmembrane region" description="Helical" evidence="6">
    <location>
        <begin position="309"/>
        <end position="330"/>
    </location>
</feature>
<dbReference type="GO" id="GO:0005385">
    <property type="term" value="F:zinc ion transmembrane transporter activity"/>
    <property type="evidence" value="ECO:0007669"/>
    <property type="project" value="TreeGrafter"/>
</dbReference>
<feature type="transmembrane region" description="Helical" evidence="6">
    <location>
        <begin position="435"/>
        <end position="454"/>
    </location>
</feature>
<dbReference type="GO" id="GO:0005886">
    <property type="term" value="C:plasma membrane"/>
    <property type="evidence" value="ECO:0007669"/>
    <property type="project" value="TreeGrafter"/>
</dbReference>
<evidence type="ECO:0000256" key="2">
    <source>
        <dbReference type="ARBA" id="ARBA00022692"/>
    </source>
</evidence>
<feature type="transmembrane region" description="Helical" evidence="6">
    <location>
        <begin position="367"/>
        <end position="389"/>
    </location>
</feature>
<dbReference type="PANTHER" id="PTHR11040:SF203">
    <property type="entry name" value="FI18611P1-RELATED"/>
    <property type="match status" value="1"/>
</dbReference>